<accession>A0A496PJU5</accession>
<evidence type="ECO:0000259" key="4">
    <source>
        <dbReference type="Pfam" id="PF13439"/>
    </source>
</evidence>
<reference evidence="5 6" key="1">
    <citation type="submission" date="2018-07" db="EMBL/GenBank/DDBJ databases">
        <title>Arthrobacter sp. nov., isolated from raw cow's milk with high bacterial count.</title>
        <authorList>
            <person name="Hahne J."/>
            <person name="Isele D."/>
            <person name="Lipski A."/>
        </authorList>
    </citation>
    <scope>NUCLEOTIDE SEQUENCE [LARGE SCALE GENOMIC DNA]</scope>
    <source>
        <strain evidence="5 6">JZ R-183</strain>
    </source>
</reference>
<dbReference type="Gene3D" id="3.40.50.2000">
    <property type="entry name" value="Glycogen Phosphorylase B"/>
    <property type="match status" value="2"/>
</dbReference>
<dbReference type="GO" id="GO:0009103">
    <property type="term" value="P:lipopolysaccharide biosynthetic process"/>
    <property type="evidence" value="ECO:0007669"/>
    <property type="project" value="TreeGrafter"/>
</dbReference>
<comment type="caution">
    <text evidence="5">The sequence shown here is derived from an EMBL/GenBank/DDBJ whole genome shotgun (WGS) entry which is preliminary data.</text>
</comment>
<keyword evidence="6" id="KW-1185">Reference proteome</keyword>
<keyword evidence="1" id="KW-0328">Glycosyltransferase</keyword>
<gene>
    <name evidence="5" type="ORF">DWQ67_06390</name>
</gene>
<dbReference type="PANTHER" id="PTHR46401">
    <property type="entry name" value="GLYCOSYLTRANSFERASE WBBK-RELATED"/>
    <property type="match status" value="1"/>
</dbReference>
<dbReference type="SUPFAM" id="SSF53756">
    <property type="entry name" value="UDP-Glycosyltransferase/glycogen phosphorylase"/>
    <property type="match status" value="1"/>
</dbReference>
<dbReference type="InterPro" id="IPR001296">
    <property type="entry name" value="Glyco_trans_1"/>
</dbReference>
<evidence type="ECO:0000256" key="2">
    <source>
        <dbReference type="ARBA" id="ARBA00022679"/>
    </source>
</evidence>
<evidence type="ECO:0000256" key="1">
    <source>
        <dbReference type="ARBA" id="ARBA00022676"/>
    </source>
</evidence>
<dbReference type="Proteomes" id="UP000273119">
    <property type="component" value="Unassembled WGS sequence"/>
</dbReference>
<proteinExistence type="predicted"/>
<sequence>MRLIIDARYTRTHQHDGISRFTASLIEALDRHHEVRMLISDEAQLPMLPAVPYSKVTSPTSPLEPLVALRVNRLHPDVVFSPMQTMGSWGRKYALVLTLHDLIYYENRTPPGFLPAPVRVLWRLFHLAYWPQRVLLNRADMVATVSETTKALMLKHRLTRRPIRVIYNAAGGGLAPRDPSQAPSKELLYMGSFMEYKNVETLIAAMGLLPGYKLHLLSGIRPERRAQLEALVPDGAQVVFHGGVSEEDYQSLLRQVSASVTLSRSEGFGIPLVEAMQAGTPVITADTEIFREVGGDAVDYVDGDDPQAVARAVLALEDPAIFAQRGRAGVERAQTFDWELSSQVLWESARQAVSRRSRRRATAPERAW</sequence>
<feature type="domain" description="Glycosyltransferase subfamily 4-like N-terminal" evidence="4">
    <location>
        <begin position="16"/>
        <end position="169"/>
    </location>
</feature>
<protein>
    <submittedName>
        <fullName evidence="5">Glycosyltransferase family 1 protein</fullName>
    </submittedName>
</protein>
<dbReference type="RefSeq" id="WP_121484753.1">
    <property type="nucleotide sequence ID" value="NZ_QQXL01000003.1"/>
</dbReference>
<dbReference type="EMBL" id="QQXL01000003">
    <property type="protein sequence ID" value="RKW70728.1"/>
    <property type="molecule type" value="Genomic_DNA"/>
</dbReference>
<feature type="domain" description="Glycosyl transferase family 1" evidence="3">
    <location>
        <begin position="184"/>
        <end position="317"/>
    </location>
</feature>
<dbReference type="PANTHER" id="PTHR46401:SF2">
    <property type="entry name" value="GLYCOSYLTRANSFERASE WBBK-RELATED"/>
    <property type="match status" value="1"/>
</dbReference>
<dbReference type="Pfam" id="PF00534">
    <property type="entry name" value="Glycos_transf_1"/>
    <property type="match status" value="1"/>
</dbReference>
<dbReference type="GO" id="GO:0016757">
    <property type="term" value="F:glycosyltransferase activity"/>
    <property type="evidence" value="ECO:0007669"/>
    <property type="project" value="UniProtKB-KW"/>
</dbReference>
<dbReference type="Pfam" id="PF13439">
    <property type="entry name" value="Glyco_transf_4"/>
    <property type="match status" value="1"/>
</dbReference>
<evidence type="ECO:0000259" key="3">
    <source>
        <dbReference type="Pfam" id="PF00534"/>
    </source>
</evidence>
<dbReference type="InterPro" id="IPR028098">
    <property type="entry name" value="Glyco_trans_4-like_N"/>
</dbReference>
<name>A0A496PJU5_9MICC</name>
<dbReference type="AlphaFoldDB" id="A0A496PJU5"/>
<dbReference type="CDD" id="cd03809">
    <property type="entry name" value="GT4_MtfB-like"/>
    <property type="match status" value="1"/>
</dbReference>
<evidence type="ECO:0000313" key="5">
    <source>
        <dbReference type="EMBL" id="RKW70728.1"/>
    </source>
</evidence>
<organism evidence="5 6">
    <name type="scientific">Galactobacter caseinivorans</name>
    <dbReference type="NCBI Taxonomy" id="2676123"/>
    <lineage>
        <taxon>Bacteria</taxon>
        <taxon>Bacillati</taxon>
        <taxon>Actinomycetota</taxon>
        <taxon>Actinomycetes</taxon>
        <taxon>Micrococcales</taxon>
        <taxon>Micrococcaceae</taxon>
        <taxon>Galactobacter</taxon>
    </lineage>
</organism>
<evidence type="ECO:0000313" key="6">
    <source>
        <dbReference type="Proteomes" id="UP000273119"/>
    </source>
</evidence>
<keyword evidence="2 5" id="KW-0808">Transferase</keyword>